<feature type="non-terminal residue" evidence="1">
    <location>
        <position position="1"/>
    </location>
</feature>
<name>A0A0L0F2H8_9EUKA</name>
<gene>
    <name evidence="1" type="ORF">SARC_16649</name>
</gene>
<keyword evidence="2" id="KW-1185">Reference proteome</keyword>
<dbReference type="EMBL" id="KQ250180">
    <property type="protein sequence ID" value="KNC70821.1"/>
    <property type="molecule type" value="Genomic_DNA"/>
</dbReference>
<evidence type="ECO:0000313" key="2">
    <source>
        <dbReference type="Proteomes" id="UP000054560"/>
    </source>
</evidence>
<proteinExistence type="predicted"/>
<organism evidence="1 2">
    <name type="scientific">Sphaeroforma arctica JP610</name>
    <dbReference type="NCBI Taxonomy" id="667725"/>
    <lineage>
        <taxon>Eukaryota</taxon>
        <taxon>Ichthyosporea</taxon>
        <taxon>Ichthyophonida</taxon>
        <taxon>Sphaeroforma</taxon>
    </lineage>
</organism>
<dbReference type="Proteomes" id="UP000054560">
    <property type="component" value="Unassembled WGS sequence"/>
</dbReference>
<accession>A0A0L0F2H8</accession>
<protein>
    <submittedName>
        <fullName evidence="1">Uncharacterized protein</fullName>
    </submittedName>
</protein>
<dbReference type="RefSeq" id="XP_014144723.1">
    <property type="nucleotide sequence ID" value="XM_014289248.1"/>
</dbReference>
<reference evidence="1 2" key="1">
    <citation type="submission" date="2011-02" db="EMBL/GenBank/DDBJ databases">
        <title>The Genome Sequence of Sphaeroforma arctica JP610.</title>
        <authorList>
            <consortium name="The Broad Institute Genome Sequencing Platform"/>
            <person name="Russ C."/>
            <person name="Cuomo C."/>
            <person name="Young S.K."/>
            <person name="Zeng Q."/>
            <person name="Gargeya S."/>
            <person name="Alvarado L."/>
            <person name="Berlin A."/>
            <person name="Chapman S.B."/>
            <person name="Chen Z."/>
            <person name="Freedman E."/>
            <person name="Gellesch M."/>
            <person name="Goldberg J."/>
            <person name="Griggs A."/>
            <person name="Gujja S."/>
            <person name="Heilman E."/>
            <person name="Heiman D."/>
            <person name="Howarth C."/>
            <person name="Mehta T."/>
            <person name="Neiman D."/>
            <person name="Pearson M."/>
            <person name="Roberts A."/>
            <person name="Saif S."/>
            <person name="Shea T."/>
            <person name="Shenoy N."/>
            <person name="Sisk P."/>
            <person name="Stolte C."/>
            <person name="Sykes S."/>
            <person name="White J."/>
            <person name="Yandava C."/>
            <person name="Burger G."/>
            <person name="Gray M.W."/>
            <person name="Holland P.W.H."/>
            <person name="King N."/>
            <person name="Lang F.B.F."/>
            <person name="Roger A.J."/>
            <person name="Ruiz-Trillo I."/>
            <person name="Haas B."/>
            <person name="Nusbaum C."/>
            <person name="Birren B."/>
        </authorList>
    </citation>
    <scope>NUCLEOTIDE SEQUENCE [LARGE SCALE GENOMIC DNA]</scope>
    <source>
        <strain evidence="1 2">JP610</strain>
    </source>
</reference>
<dbReference type="OrthoDB" id="19311at2759"/>
<evidence type="ECO:0000313" key="1">
    <source>
        <dbReference type="EMBL" id="KNC70821.1"/>
    </source>
</evidence>
<dbReference type="STRING" id="667725.A0A0L0F2H8"/>
<dbReference type="AlphaFoldDB" id="A0A0L0F2H8"/>
<dbReference type="GeneID" id="25917153"/>
<sequence>LTSKISEDAEIDLDDKNKNRDAVLSIPGVQFFVFNETTIVSCVELPPTKNGDCVARVILRDLTGKHAWDCVVQYDDRYDTTAARPQLLPLLSVQNGVC</sequence>